<protein>
    <submittedName>
        <fullName evidence="1">Uncharacterized protein</fullName>
    </submittedName>
</protein>
<proteinExistence type="predicted"/>
<accession>A0A520S4X2</accession>
<reference evidence="1 2" key="1">
    <citation type="submission" date="2019-02" db="EMBL/GenBank/DDBJ databases">
        <title>Prokaryotic population dynamics and viral predation in marine succession experiment using metagenomics: the confinement effect.</title>
        <authorList>
            <person name="Haro-Moreno J.M."/>
            <person name="Rodriguez-Valera F."/>
            <person name="Lopez-Perez M."/>
        </authorList>
    </citation>
    <scope>NUCLEOTIDE SEQUENCE [LARGE SCALE GENOMIC DNA]</scope>
    <source>
        <strain evidence="1">MED-G157</strain>
    </source>
</reference>
<gene>
    <name evidence="1" type="ORF">EVA68_01400</name>
</gene>
<evidence type="ECO:0000313" key="2">
    <source>
        <dbReference type="Proteomes" id="UP000316199"/>
    </source>
</evidence>
<dbReference type="EMBL" id="SHAG01000002">
    <property type="protein sequence ID" value="RZO77532.1"/>
    <property type="molecule type" value="Genomic_DNA"/>
</dbReference>
<name>A0A520S4X2_9GAMM</name>
<evidence type="ECO:0000313" key="1">
    <source>
        <dbReference type="EMBL" id="RZO77532.1"/>
    </source>
</evidence>
<organism evidence="1 2">
    <name type="scientific">OM182 bacterium</name>
    <dbReference type="NCBI Taxonomy" id="2510334"/>
    <lineage>
        <taxon>Bacteria</taxon>
        <taxon>Pseudomonadati</taxon>
        <taxon>Pseudomonadota</taxon>
        <taxon>Gammaproteobacteria</taxon>
        <taxon>OMG group</taxon>
        <taxon>OM182 clade</taxon>
    </lineage>
</organism>
<comment type="caution">
    <text evidence="1">The sequence shown here is derived from an EMBL/GenBank/DDBJ whole genome shotgun (WGS) entry which is preliminary data.</text>
</comment>
<dbReference type="Gene3D" id="3.40.930.10">
    <property type="entry name" value="Mannitol-specific EII, Chain A"/>
    <property type="match status" value="1"/>
</dbReference>
<dbReference type="Proteomes" id="UP000316199">
    <property type="component" value="Unassembled WGS sequence"/>
</dbReference>
<dbReference type="AlphaFoldDB" id="A0A520S4X2"/>
<sequence>MSKKRTLDKHFRIVAETGPGATQEKFYNKLIAYKIGLTAIGKGIATLYCRVDCSKTFDSLFKLAKTNDVNATDGVSVRIVFVLIAAQNGAASRSHHCLYSQANLNLRQMLFETSSSRQKMT</sequence>
<dbReference type="InterPro" id="IPR016152">
    <property type="entry name" value="PTrfase/Anion_transptr"/>
</dbReference>
<dbReference type="SUPFAM" id="SSF55804">
    <property type="entry name" value="Phoshotransferase/anion transport protein"/>
    <property type="match status" value="1"/>
</dbReference>